<accession>A0AAV7BEK3</accession>
<feature type="domain" description="PLAT" evidence="2">
    <location>
        <begin position="110"/>
        <end position="229"/>
    </location>
</feature>
<evidence type="ECO:0000259" key="2">
    <source>
        <dbReference type="PROSITE" id="PS50095"/>
    </source>
</evidence>
<name>A0AAV7BEK3_ENGPU</name>
<dbReference type="InterPro" id="IPR052970">
    <property type="entry name" value="Inner_ear_hair_cell_LOXHD"/>
</dbReference>
<comment type="caution">
    <text evidence="3">The sequence shown here is derived from an EMBL/GenBank/DDBJ whole genome shotgun (WGS) entry which is preliminary data.</text>
</comment>
<comment type="caution">
    <text evidence="1">Lacks conserved residue(s) required for the propagation of feature annotation.</text>
</comment>
<feature type="domain" description="PLAT" evidence="2">
    <location>
        <begin position="1"/>
        <end position="100"/>
    </location>
</feature>
<dbReference type="Gene3D" id="2.60.60.20">
    <property type="entry name" value="PLAT/LH2 domain"/>
    <property type="match status" value="5"/>
</dbReference>
<keyword evidence="4" id="KW-1185">Reference proteome</keyword>
<evidence type="ECO:0000313" key="3">
    <source>
        <dbReference type="EMBL" id="KAG8570827.1"/>
    </source>
</evidence>
<dbReference type="PANTHER" id="PTHR45901">
    <property type="entry name" value="PROTEIN CBG12474"/>
    <property type="match status" value="1"/>
</dbReference>
<feature type="domain" description="PLAT" evidence="2">
    <location>
        <begin position="363"/>
        <end position="480"/>
    </location>
</feature>
<feature type="domain" description="PLAT" evidence="2">
    <location>
        <begin position="618"/>
        <end position="736"/>
    </location>
</feature>
<dbReference type="Gene3D" id="2.40.180.10">
    <property type="entry name" value="Catalase core domain"/>
    <property type="match status" value="3"/>
</dbReference>
<organism evidence="3 4">
    <name type="scientific">Engystomops pustulosus</name>
    <name type="common">Tungara frog</name>
    <name type="synonym">Physalaemus pustulosus</name>
    <dbReference type="NCBI Taxonomy" id="76066"/>
    <lineage>
        <taxon>Eukaryota</taxon>
        <taxon>Metazoa</taxon>
        <taxon>Chordata</taxon>
        <taxon>Craniata</taxon>
        <taxon>Vertebrata</taxon>
        <taxon>Euteleostomi</taxon>
        <taxon>Amphibia</taxon>
        <taxon>Batrachia</taxon>
        <taxon>Anura</taxon>
        <taxon>Neobatrachia</taxon>
        <taxon>Hyloidea</taxon>
        <taxon>Leptodactylidae</taxon>
        <taxon>Leiuperinae</taxon>
        <taxon>Engystomops</taxon>
    </lineage>
</organism>
<proteinExistence type="predicted"/>
<dbReference type="Proteomes" id="UP000824782">
    <property type="component" value="Unassembled WGS sequence"/>
</dbReference>
<feature type="domain" description="PLAT" evidence="2">
    <location>
        <begin position="1286"/>
        <end position="1405"/>
    </location>
</feature>
<dbReference type="EMBL" id="WNYA01000005">
    <property type="protein sequence ID" value="KAG8570827.1"/>
    <property type="molecule type" value="Genomic_DNA"/>
</dbReference>
<reference evidence="3" key="1">
    <citation type="thesis" date="2020" institute="ProQuest LLC" country="789 East Eisenhower Parkway, Ann Arbor, MI, USA">
        <title>Comparative Genomics and Chromosome Evolution.</title>
        <authorList>
            <person name="Mudd A.B."/>
        </authorList>
    </citation>
    <scope>NUCLEOTIDE SEQUENCE</scope>
    <source>
        <strain evidence="3">237g6f4</strain>
        <tissue evidence="3">Blood</tissue>
    </source>
</reference>
<dbReference type="PROSITE" id="PS50095">
    <property type="entry name" value="PLAT"/>
    <property type="match status" value="8"/>
</dbReference>
<feature type="domain" description="PLAT" evidence="2">
    <location>
        <begin position="1140"/>
        <end position="1255"/>
    </location>
</feature>
<dbReference type="SMART" id="SM00308">
    <property type="entry name" value="LH2"/>
    <property type="match status" value="4"/>
</dbReference>
<dbReference type="InterPro" id="IPR036392">
    <property type="entry name" value="PLAT/LH2_dom_sf"/>
</dbReference>
<evidence type="ECO:0000313" key="4">
    <source>
        <dbReference type="Proteomes" id="UP000824782"/>
    </source>
</evidence>
<dbReference type="SUPFAM" id="SSF49723">
    <property type="entry name" value="Lipase/lipooxygenase domain (PLAT/LH2 domain)"/>
    <property type="match status" value="8"/>
</dbReference>
<feature type="domain" description="PLAT" evidence="2">
    <location>
        <begin position="754"/>
        <end position="867"/>
    </location>
</feature>
<dbReference type="CDD" id="cd01756">
    <property type="entry name" value="PLAT_repeat"/>
    <property type="match status" value="3"/>
</dbReference>
<feature type="domain" description="PLAT" evidence="2">
    <location>
        <begin position="247"/>
        <end position="354"/>
    </location>
</feature>
<gene>
    <name evidence="3" type="ORF">GDO81_011437</name>
</gene>
<evidence type="ECO:0000256" key="1">
    <source>
        <dbReference type="PROSITE-ProRule" id="PRU00152"/>
    </source>
</evidence>
<protein>
    <recommendedName>
        <fullName evidence="2">PLAT domain-containing protein</fullName>
    </recommendedName>
</protein>
<dbReference type="Pfam" id="PF01477">
    <property type="entry name" value="PLAT"/>
    <property type="match status" value="6"/>
</dbReference>
<sequence length="1406" mass="159110">MKINVIIYGSDGKTKDIFLPQDSKTHYFLPGSKDEHLVTIKDIGEIYKIRVVGDHLPTAPGWHLESIHMIEKETHQAVTFDCNCWLFVDAGKEEAIKEFRVFSDQLIPVNQYIVSVHIGDHWGAETLANVYITLYGERGDSGARKLHKSSNPGDKFTRNKVDSFEVEAVSLGELRKVVLGHDREGYGAGMYLKMVTIREAQESLTEWIFPFWNWLDSHLGLCQTVCKLYTTGKRLSTSPIPIAQLGGLWIIDISGSGFESAENLNDFSLSFYGSEGKVQVEVTISGNTLQVKDELAIGTILKVQVSWSRTQVFKSWYLSSIHIKHTVTNEEMWLSFESWMKPNEDKCVEIPALYPHMDPLPVVEYTISIHTGDQMVGRSTGQMYICIEGENGETGKRVVNVSDSDVLSFGKGQIDVFTVKAVFLGQLQKIALGFKKLESDSWFLEKIIVKEDYTCSRSTFYYNDWITSVPGGEFTESIVLLTESAVELKEINSFNSPTKGEWQLQVLGTPTLDEDTDLSVVVFGKHEKSAPQNVTNLNYDPFLLSLGNIGKIMKASFLCTGLTSGRKLHLHKMRMRDVDTNQEIGFYPEKVYLPGEDCSENVAEVAVVLPNQPPLKGVTYSVYIRTGDFPASSTDTDVFITIYGENGDSCKRRLNGSLLPRVFDKGKINFFRIKAVDLGMLSRVHIEHKAVGYGAGWYLDQITIQELDKADIKYLFPCQRWLDTAINDKQTDCEVKLLGKFNRSNEKLLTSSEGTINIILVTDDIPSPGTNFTVYVTICCEKGNYEPVGFGNVTLTRVRSIETLELNGSLGSIQKVRLEMQDGEKDSNWFCKMVQLQHVQTGEIIEFPFLQTLGKKENNLVAELPVLKPSGPFLQVKTYSFISISQAPKQIQIQICFILVWIHGQHWKKSYMQTESMSFKTVGFQLEAVDIGVIHELLIEKEKPTNLQLEKAVVEEGSFIKNKYIFIAQPWKKEKTKMMSMTLQVTETKNDNRSGDLHNEMQSMTSDGEWIIHLSISSEEIQISEIQQHNLHWIIVFYGDKGRSIPLRLEEQNLDQWKDRLTYKVNLTHDLGEIFKVRLGIEHRHEDLGHLFLYHLRMQNTRTLDTFNQSINKILPLSLSGDRWIEVPAEWPLRASLSAVTYSVTVYVSDTVEKKDKLHIGICLHGKHGDTGHRDLNGQHVIDGNEEQLFTAILDAVELGEVHQADISMRSSDDCTLFIKRIHVKESSKKTLYLFNVEESFSIEGGGPETRKEVVISQVVYDQEEETDNSLLLTSNQTKTEEENLVEHKIIVYTGDGRGAGTNANVFITLFYETGESFGRVQLKRPLEDINPFQNGQVDTFIISTKDIGKISHIQIGHDGKGLGNGWFLDKVEIIKESTEETAVFSCNRWLAEDEDDGRTVIQLYP</sequence>
<dbReference type="InterPro" id="IPR001024">
    <property type="entry name" value="PLAT/LH2_dom"/>
</dbReference>
<dbReference type="PANTHER" id="PTHR45901:SF7">
    <property type="entry name" value="OXYGEN-REGULATED PROTEIN 1"/>
    <property type="match status" value="1"/>
</dbReference>